<dbReference type="Pfam" id="PF00563">
    <property type="entry name" value="EAL"/>
    <property type="match status" value="1"/>
</dbReference>
<evidence type="ECO:0000313" key="3">
    <source>
        <dbReference type="Proteomes" id="UP000257039"/>
    </source>
</evidence>
<dbReference type="InterPro" id="IPR050706">
    <property type="entry name" value="Cyclic-di-GMP_PDE-like"/>
</dbReference>
<dbReference type="PANTHER" id="PTHR33121">
    <property type="entry name" value="CYCLIC DI-GMP PHOSPHODIESTERASE PDEF"/>
    <property type="match status" value="1"/>
</dbReference>
<protein>
    <submittedName>
        <fullName evidence="2">EAL domain-containing protein</fullName>
    </submittedName>
</protein>
<reference evidence="2 3" key="1">
    <citation type="submission" date="2017-04" db="EMBL/GenBank/DDBJ databases">
        <title>Draft genome sequence of Zooshikella ganghwensis VG4 isolated from Red Sea sediments.</title>
        <authorList>
            <person name="Rehman Z."/>
            <person name="Alam I."/>
            <person name="Kamau A."/>
            <person name="Bajic V."/>
            <person name="Leiknes T."/>
        </authorList>
    </citation>
    <scope>NUCLEOTIDE SEQUENCE [LARGE SCALE GENOMIC DNA]</scope>
    <source>
        <strain evidence="2 3">VG4</strain>
    </source>
</reference>
<evidence type="ECO:0000313" key="2">
    <source>
        <dbReference type="EMBL" id="RDH46310.1"/>
    </source>
</evidence>
<dbReference type="Proteomes" id="UP000257039">
    <property type="component" value="Unassembled WGS sequence"/>
</dbReference>
<evidence type="ECO:0000259" key="1">
    <source>
        <dbReference type="PROSITE" id="PS50883"/>
    </source>
</evidence>
<dbReference type="PANTHER" id="PTHR33121:SF76">
    <property type="entry name" value="SIGNALING PROTEIN"/>
    <property type="match status" value="1"/>
</dbReference>
<gene>
    <name evidence="2" type="ORF">B9G39_24255</name>
</gene>
<dbReference type="SUPFAM" id="SSF141868">
    <property type="entry name" value="EAL domain-like"/>
    <property type="match status" value="1"/>
</dbReference>
<keyword evidence="3" id="KW-1185">Reference proteome</keyword>
<dbReference type="RefSeq" id="WP_094789089.1">
    <property type="nucleotide sequence ID" value="NZ_NDXW01000001.1"/>
</dbReference>
<proteinExistence type="predicted"/>
<dbReference type="InterPro" id="IPR035919">
    <property type="entry name" value="EAL_sf"/>
</dbReference>
<dbReference type="InterPro" id="IPR001633">
    <property type="entry name" value="EAL_dom"/>
</dbReference>
<dbReference type="AlphaFoldDB" id="A0A4P9VWN8"/>
<organism evidence="2 3">
    <name type="scientific">Zooshikella ganghwensis</name>
    <dbReference type="NCBI Taxonomy" id="202772"/>
    <lineage>
        <taxon>Bacteria</taxon>
        <taxon>Pseudomonadati</taxon>
        <taxon>Pseudomonadota</taxon>
        <taxon>Gammaproteobacteria</taxon>
        <taxon>Oceanospirillales</taxon>
        <taxon>Zooshikellaceae</taxon>
        <taxon>Zooshikella</taxon>
    </lineage>
</organism>
<dbReference type="CDD" id="cd01948">
    <property type="entry name" value="EAL"/>
    <property type="match status" value="1"/>
</dbReference>
<comment type="caution">
    <text evidence="2">The sequence shown here is derived from an EMBL/GenBank/DDBJ whole genome shotgun (WGS) entry which is preliminary data.</text>
</comment>
<accession>A0A4P9VWN8</accession>
<dbReference type="PROSITE" id="PS50883">
    <property type="entry name" value="EAL"/>
    <property type="match status" value="1"/>
</dbReference>
<name>A0A4P9VWN8_9GAMM</name>
<dbReference type="SMART" id="SM00052">
    <property type="entry name" value="EAL"/>
    <property type="match status" value="1"/>
</dbReference>
<feature type="domain" description="EAL" evidence="1">
    <location>
        <begin position="1"/>
        <end position="248"/>
    </location>
</feature>
<sequence>MSSLEYKGIRLRSSFQPIINVRHQRVVGYEAFIRGTSRQHQCNTTSPTILFNLAARLDQLATLDQLCRLSHCESFSTQDATDNWLFFKQTAGLVKQDILHSYALEQLLKQSLLPPYQLIIELSKKTFGDEMLLVEAASIYKNMGLLVAIDDVEINSVSAYQIERIKPDIIKLNLHNQHETAGQHDASHLFTNLVSISSEVGSLCIVSAVETEKQAVLALSSGIDLLQGNLLSMPSPSLYAGSSGLHQQAQQLQHYLL</sequence>
<dbReference type="Gene3D" id="3.20.20.450">
    <property type="entry name" value="EAL domain"/>
    <property type="match status" value="1"/>
</dbReference>
<dbReference type="GO" id="GO:0071111">
    <property type="term" value="F:cyclic-guanylate-specific phosphodiesterase activity"/>
    <property type="evidence" value="ECO:0007669"/>
    <property type="project" value="InterPro"/>
</dbReference>
<dbReference type="EMBL" id="NDXW01000001">
    <property type="protein sequence ID" value="RDH46310.1"/>
    <property type="molecule type" value="Genomic_DNA"/>
</dbReference>